<comment type="subcellular location">
    <subcellularLocation>
        <location evidence="1">Cell membrane</location>
        <topology evidence="1">Multi-pass membrane protein</topology>
    </subcellularLocation>
</comment>
<comment type="caution">
    <text evidence="9">The sequence shown here is derived from an EMBL/GenBank/DDBJ whole genome shotgun (WGS) entry which is preliminary data.</text>
</comment>
<evidence type="ECO:0000256" key="5">
    <source>
        <dbReference type="ARBA" id="ARBA00022989"/>
    </source>
</evidence>
<dbReference type="Gene3D" id="1.20.1640.10">
    <property type="entry name" value="Multidrug efflux transporter AcrB transmembrane domain"/>
    <property type="match status" value="2"/>
</dbReference>
<dbReference type="Pfam" id="PF03176">
    <property type="entry name" value="MMPL"/>
    <property type="match status" value="2"/>
</dbReference>
<accession>A0ABW3VHT2</accession>
<feature type="transmembrane region" description="Helical" evidence="7">
    <location>
        <begin position="352"/>
        <end position="370"/>
    </location>
</feature>
<keyword evidence="3" id="KW-1003">Cell membrane</keyword>
<evidence type="ECO:0000256" key="3">
    <source>
        <dbReference type="ARBA" id="ARBA00022475"/>
    </source>
</evidence>
<evidence type="ECO:0000256" key="2">
    <source>
        <dbReference type="ARBA" id="ARBA00010157"/>
    </source>
</evidence>
<feature type="transmembrane region" description="Helical" evidence="7">
    <location>
        <begin position="294"/>
        <end position="317"/>
    </location>
</feature>
<dbReference type="PANTHER" id="PTHR33406">
    <property type="entry name" value="MEMBRANE PROTEIN MJ1562-RELATED"/>
    <property type="match status" value="1"/>
</dbReference>
<feature type="transmembrane region" description="Helical" evidence="7">
    <location>
        <begin position="261"/>
        <end position="282"/>
    </location>
</feature>
<dbReference type="InterPro" id="IPR050545">
    <property type="entry name" value="Mycobact_MmpL"/>
</dbReference>
<keyword evidence="10" id="KW-1185">Reference proteome</keyword>
<feature type="domain" description="SSD" evidence="8">
    <location>
        <begin position="526"/>
        <end position="656"/>
    </location>
</feature>
<dbReference type="PROSITE" id="PS50156">
    <property type="entry name" value="SSD"/>
    <property type="match status" value="1"/>
</dbReference>
<dbReference type="PANTHER" id="PTHR33406:SF6">
    <property type="entry name" value="MEMBRANE PROTEIN YDGH-RELATED"/>
    <property type="match status" value="1"/>
</dbReference>
<gene>
    <name evidence="9" type="ORF">ACFQ34_15595</name>
</gene>
<evidence type="ECO:0000256" key="1">
    <source>
        <dbReference type="ARBA" id="ARBA00004651"/>
    </source>
</evidence>
<comment type="similarity">
    <text evidence="2">Belongs to the resistance-nodulation-cell division (RND) (TC 2.A.6) family. MmpL subfamily.</text>
</comment>
<evidence type="ECO:0000256" key="7">
    <source>
        <dbReference type="SAM" id="Phobius"/>
    </source>
</evidence>
<feature type="transmembrane region" description="Helical" evidence="7">
    <location>
        <begin position="185"/>
        <end position="206"/>
    </location>
</feature>
<keyword evidence="6 7" id="KW-0472">Membrane</keyword>
<keyword evidence="4 7" id="KW-0812">Transmembrane</keyword>
<evidence type="ECO:0000259" key="8">
    <source>
        <dbReference type="PROSITE" id="PS50156"/>
    </source>
</evidence>
<keyword evidence="5 7" id="KW-1133">Transmembrane helix</keyword>
<proteinExistence type="inferred from homology"/>
<evidence type="ECO:0000313" key="10">
    <source>
        <dbReference type="Proteomes" id="UP001597182"/>
    </source>
</evidence>
<dbReference type="Proteomes" id="UP001597182">
    <property type="component" value="Unassembled WGS sequence"/>
</dbReference>
<feature type="transmembrane region" description="Helical" evidence="7">
    <location>
        <begin position="627"/>
        <end position="650"/>
    </location>
</feature>
<feature type="transmembrane region" description="Helical" evidence="7">
    <location>
        <begin position="558"/>
        <end position="578"/>
    </location>
</feature>
<evidence type="ECO:0000256" key="4">
    <source>
        <dbReference type="ARBA" id="ARBA00022692"/>
    </source>
</evidence>
<name>A0ABW3VHT2_9PSEU</name>
<dbReference type="InterPro" id="IPR004869">
    <property type="entry name" value="MMPL_dom"/>
</dbReference>
<dbReference type="InterPro" id="IPR000731">
    <property type="entry name" value="SSD"/>
</dbReference>
<evidence type="ECO:0000256" key="6">
    <source>
        <dbReference type="ARBA" id="ARBA00023136"/>
    </source>
</evidence>
<organism evidence="9 10">
    <name type="scientific">Pseudonocardia benzenivorans</name>
    <dbReference type="NCBI Taxonomy" id="228005"/>
    <lineage>
        <taxon>Bacteria</taxon>
        <taxon>Bacillati</taxon>
        <taxon>Actinomycetota</taxon>
        <taxon>Actinomycetes</taxon>
        <taxon>Pseudonocardiales</taxon>
        <taxon>Pseudonocardiaceae</taxon>
        <taxon>Pseudonocardia</taxon>
    </lineage>
</organism>
<protein>
    <submittedName>
        <fullName evidence="9">MMPL family transporter</fullName>
    </submittedName>
</protein>
<reference evidence="10" key="1">
    <citation type="journal article" date="2019" name="Int. J. Syst. Evol. Microbiol.">
        <title>The Global Catalogue of Microorganisms (GCM) 10K type strain sequencing project: providing services to taxonomists for standard genome sequencing and annotation.</title>
        <authorList>
            <consortium name="The Broad Institute Genomics Platform"/>
            <consortium name="The Broad Institute Genome Sequencing Center for Infectious Disease"/>
            <person name="Wu L."/>
            <person name="Ma J."/>
        </authorList>
    </citation>
    <scope>NUCLEOTIDE SEQUENCE [LARGE SCALE GENOMIC DNA]</scope>
    <source>
        <strain evidence="10">CCUG 49018</strain>
    </source>
</reference>
<feature type="transmembrane region" description="Helical" evidence="7">
    <location>
        <begin position="599"/>
        <end position="621"/>
    </location>
</feature>
<evidence type="ECO:0000313" key="9">
    <source>
        <dbReference type="EMBL" id="MFD1234714.1"/>
    </source>
</evidence>
<feature type="transmembrane region" description="Helical" evidence="7">
    <location>
        <begin position="218"/>
        <end position="240"/>
    </location>
</feature>
<dbReference type="SUPFAM" id="SSF82866">
    <property type="entry name" value="Multidrug efflux transporter AcrB transmembrane domain"/>
    <property type="match status" value="2"/>
</dbReference>
<feature type="transmembrane region" description="Helical" evidence="7">
    <location>
        <begin position="499"/>
        <end position="518"/>
    </location>
</feature>
<feature type="transmembrane region" description="Helical" evidence="7">
    <location>
        <begin position="160"/>
        <end position="178"/>
    </location>
</feature>
<sequence>MAGLLLAWLAIGGISGPFQGRLAEVQTNDSSTFLPADAESTRAAQEQQEFTGAQPLPAVVVYERTDGLTAQDLDAIRGHAAAAATAPGVQDVSPVIPAPDRAAAQFVVAYPGAERGELDELVPELRDSLATGLPAGLSVHVTGPAGLAADLSAAFAGIDGLLLLVAAGVVALILLIVYRSPLLPVLVLLSAGLALCLAVVVVYLMADAGWITLSGQTQGILFILIVGAATDYALLLIARYREELRRTESTWTAMRLAYRATVEPVLASAGTVILGLLCLLLSGLNSNRGLGPVAAIGIVAAVLAALTFLPAALLLFGRAAFWPFRPKVGTAGSTSGLWSRIAAAVGRRPRRLWIASAIVLGALAAFVPQFQASGVAQSDFFVDKAAVDSVQGQEALSRHFPGGTGSPAVIIVAAPAEERTVAAARTVPGIVSVDRGSPQVVDGRVQLSAILAEPADSEAAVATVTELRRTLATVPGADALVGGVTATQLDSQDTAARDLRVVVPAVLVVVFLVLALLLRALVAPLLLIASVVLSFAATLGIGALVFNHVLDLPGADPSVPLFAFVFLVALGVDYNIFLMSRVREEAEQVGTRDGVVRGLEVTGGVITSAGVVLAATFAALAVLPILFLVQIAFLVAVGVLVDTLVVRSVLVPALALDIGRPIWWPGALARRDPKGEDRPVVAAGTAPPA</sequence>
<dbReference type="RefSeq" id="WP_346091340.1">
    <property type="nucleotide sequence ID" value="NZ_BAABKS010000022.1"/>
</dbReference>
<dbReference type="EMBL" id="JBHTMB010000140">
    <property type="protein sequence ID" value="MFD1234714.1"/>
    <property type="molecule type" value="Genomic_DNA"/>
</dbReference>
<feature type="transmembrane region" description="Helical" evidence="7">
    <location>
        <begin position="525"/>
        <end position="546"/>
    </location>
</feature>